<reference evidence="3" key="1">
    <citation type="journal article" date="2019" name="Int. J. Syst. Evol. Microbiol.">
        <title>The Global Catalogue of Microorganisms (GCM) 10K type strain sequencing project: providing services to taxonomists for standard genome sequencing and annotation.</title>
        <authorList>
            <consortium name="The Broad Institute Genomics Platform"/>
            <consortium name="The Broad Institute Genome Sequencing Center for Infectious Disease"/>
            <person name="Wu L."/>
            <person name="Ma J."/>
        </authorList>
    </citation>
    <scope>NUCLEOTIDE SEQUENCE [LARGE SCALE GENOMIC DNA]</scope>
    <source>
        <strain evidence="3">NBRC 111368</strain>
    </source>
</reference>
<feature type="signal peptide" evidence="1">
    <location>
        <begin position="1"/>
        <end position="28"/>
    </location>
</feature>
<protein>
    <submittedName>
        <fullName evidence="2">Uncharacterized protein</fullName>
    </submittedName>
</protein>
<evidence type="ECO:0000313" key="3">
    <source>
        <dbReference type="Proteomes" id="UP001596403"/>
    </source>
</evidence>
<evidence type="ECO:0000313" key="2">
    <source>
        <dbReference type="EMBL" id="MFC6642298.1"/>
    </source>
</evidence>
<gene>
    <name evidence="2" type="ORF">ACFQAU_11920</name>
</gene>
<keyword evidence="1" id="KW-0732">Signal</keyword>
<evidence type="ECO:0000256" key="1">
    <source>
        <dbReference type="SAM" id="SignalP"/>
    </source>
</evidence>
<accession>A0ABW1Z0C3</accession>
<sequence length="105" mass="11986">MQNRMKKCATVVLLAATTVAFVPMTAMADRAEAQHSRVDRGAKVKVVKQQRHRHAVGQRLRKQDVVVVKNWRARGLRARAGMKSMSSMAMIFTLRPQRRCWSRPS</sequence>
<keyword evidence="3" id="KW-1185">Reference proteome</keyword>
<organism evidence="2 3">
    <name type="scientific">Sulfitobacter profundi</name>
    <dbReference type="NCBI Taxonomy" id="2679961"/>
    <lineage>
        <taxon>Bacteria</taxon>
        <taxon>Pseudomonadati</taxon>
        <taxon>Pseudomonadota</taxon>
        <taxon>Alphaproteobacteria</taxon>
        <taxon>Rhodobacterales</taxon>
        <taxon>Roseobacteraceae</taxon>
        <taxon>Sulfitobacter</taxon>
    </lineage>
</organism>
<feature type="chain" id="PRO_5045378604" evidence="1">
    <location>
        <begin position="29"/>
        <end position="105"/>
    </location>
</feature>
<dbReference type="RefSeq" id="WP_386282423.1">
    <property type="nucleotide sequence ID" value="NZ_JBHSWA010000001.1"/>
</dbReference>
<name>A0ABW1Z0C3_9RHOB</name>
<dbReference type="EMBL" id="JBHSWA010000001">
    <property type="protein sequence ID" value="MFC6642298.1"/>
    <property type="molecule type" value="Genomic_DNA"/>
</dbReference>
<proteinExistence type="predicted"/>
<comment type="caution">
    <text evidence="2">The sequence shown here is derived from an EMBL/GenBank/DDBJ whole genome shotgun (WGS) entry which is preliminary data.</text>
</comment>
<dbReference type="Proteomes" id="UP001596403">
    <property type="component" value="Unassembled WGS sequence"/>
</dbReference>